<comment type="caution">
    <text evidence="8">The sequence shown here is derived from an EMBL/GenBank/DDBJ whole genome shotgun (WGS) entry which is preliminary data.</text>
</comment>
<dbReference type="InterPro" id="IPR001279">
    <property type="entry name" value="Metallo-B-lactamas"/>
</dbReference>
<evidence type="ECO:0000256" key="4">
    <source>
        <dbReference type="ARBA" id="ARBA00022989"/>
    </source>
</evidence>
<feature type="transmembrane region" description="Helical" evidence="6">
    <location>
        <begin position="46"/>
        <end position="64"/>
    </location>
</feature>
<feature type="transmembrane region" description="Helical" evidence="6">
    <location>
        <begin position="228"/>
        <end position="250"/>
    </location>
</feature>
<dbReference type="SMART" id="SM00849">
    <property type="entry name" value="Lactamase_B"/>
    <property type="match status" value="1"/>
</dbReference>
<keyword evidence="5 6" id="KW-0472">Membrane</keyword>
<evidence type="ECO:0000256" key="5">
    <source>
        <dbReference type="ARBA" id="ARBA00023136"/>
    </source>
</evidence>
<feature type="transmembrane region" description="Helical" evidence="6">
    <location>
        <begin position="441"/>
        <end position="463"/>
    </location>
</feature>
<evidence type="ECO:0000256" key="2">
    <source>
        <dbReference type="ARBA" id="ARBA00022475"/>
    </source>
</evidence>
<dbReference type="Pfam" id="PF13567">
    <property type="entry name" value="DUF4131"/>
    <property type="match status" value="1"/>
</dbReference>
<keyword evidence="3 6" id="KW-0812">Transmembrane</keyword>
<feature type="transmembrane region" description="Helical" evidence="6">
    <location>
        <begin position="317"/>
        <end position="337"/>
    </location>
</feature>
<dbReference type="Pfam" id="PF03772">
    <property type="entry name" value="Competence"/>
    <property type="match status" value="1"/>
</dbReference>
<dbReference type="EMBL" id="JARULN010000002">
    <property type="protein sequence ID" value="MDG5753229.1"/>
    <property type="molecule type" value="Genomic_DNA"/>
</dbReference>
<feature type="transmembrane region" description="Helical" evidence="6">
    <location>
        <begin position="415"/>
        <end position="435"/>
    </location>
</feature>
<dbReference type="InterPro" id="IPR025405">
    <property type="entry name" value="DUF4131"/>
</dbReference>
<dbReference type="PANTHER" id="PTHR30619:SF1">
    <property type="entry name" value="RECOMBINATION PROTEIN 2"/>
    <property type="match status" value="1"/>
</dbReference>
<dbReference type="InterPro" id="IPR004477">
    <property type="entry name" value="ComEC_N"/>
</dbReference>
<dbReference type="RefSeq" id="WP_278017818.1">
    <property type="nucleotide sequence ID" value="NZ_JARRRY010000001.1"/>
</dbReference>
<dbReference type="CDD" id="cd07731">
    <property type="entry name" value="ComA-like_MBL-fold"/>
    <property type="match status" value="1"/>
</dbReference>
<evidence type="ECO:0000259" key="7">
    <source>
        <dbReference type="SMART" id="SM00849"/>
    </source>
</evidence>
<dbReference type="Proteomes" id="UP001218246">
    <property type="component" value="Unassembled WGS sequence"/>
</dbReference>
<dbReference type="Pfam" id="PF00753">
    <property type="entry name" value="Lactamase_B"/>
    <property type="match status" value="1"/>
</dbReference>
<evidence type="ECO:0000313" key="9">
    <source>
        <dbReference type="Proteomes" id="UP001218246"/>
    </source>
</evidence>
<proteinExistence type="predicted"/>
<dbReference type="InterPro" id="IPR035681">
    <property type="entry name" value="ComA-like_MBL"/>
</dbReference>
<feature type="transmembrane region" description="Helical" evidence="6">
    <location>
        <begin position="256"/>
        <end position="274"/>
    </location>
</feature>
<gene>
    <name evidence="8" type="ORF">P6P90_04355</name>
</gene>
<evidence type="ECO:0000256" key="3">
    <source>
        <dbReference type="ARBA" id="ARBA00022692"/>
    </source>
</evidence>
<evidence type="ECO:0000313" key="8">
    <source>
        <dbReference type="EMBL" id="MDG5753229.1"/>
    </source>
</evidence>
<dbReference type="InterPro" id="IPR036866">
    <property type="entry name" value="RibonucZ/Hydroxyglut_hydro"/>
</dbReference>
<accession>A0ABT6H3D6</accession>
<keyword evidence="2" id="KW-1003">Cell membrane</keyword>
<dbReference type="PANTHER" id="PTHR30619">
    <property type="entry name" value="DNA INTERNALIZATION/COMPETENCE PROTEIN COMEC/REC2"/>
    <property type="match status" value="1"/>
</dbReference>
<feature type="transmembrane region" description="Helical" evidence="6">
    <location>
        <begin position="381"/>
        <end position="403"/>
    </location>
</feature>
<dbReference type="Gene3D" id="3.60.15.10">
    <property type="entry name" value="Ribonuclease Z/Hydroxyacylglutathione hydrolase-like"/>
    <property type="match status" value="1"/>
</dbReference>
<organism evidence="8 9">
    <name type="scientific">Ectobacillus antri</name>
    <dbReference type="NCBI Taxonomy" id="2486280"/>
    <lineage>
        <taxon>Bacteria</taxon>
        <taxon>Bacillati</taxon>
        <taxon>Bacillota</taxon>
        <taxon>Bacilli</taxon>
        <taxon>Bacillales</taxon>
        <taxon>Bacillaceae</taxon>
        <taxon>Ectobacillus</taxon>
    </lineage>
</organism>
<name>A0ABT6H3D6_9BACI</name>
<dbReference type="SUPFAM" id="SSF56281">
    <property type="entry name" value="Metallo-hydrolase/oxidoreductase"/>
    <property type="match status" value="1"/>
</dbReference>
<sequence length="765" mass="85840">MQGQWIYILISVAAGIVTVSSQFAWYMLLMIVLYTLYLFYMRPVRSFVICISGFLLAVVYMQYIEKENTPSVPLSSFYGVIETSPLVDGDRLSFIVTTENASFRLVYKLQTYREQQKWNKQMPGLTCFFTGTSEIPSPSRNPGLFDYREYLRKQQIHYLFRASTISSCTSNPSFTHRLFSIRKTAITYVNTHLPEQAAAFTNALVYGDRYGLDEETERAYQELGLVHLLAISGSHISLLIGIGGYILLRLGVTKEITAVVFVVIVPLYMFLAGASPSVIRASLMGICALVALLFALRISGLDILSIAVLLMLLHNPYVLYDIGFQYSVFSTAVLLLSSRTILMGGWWQAYLNMSIVAQLAAIPVTLHYFGQISPYSLVLNLVYVPYLSFIILPLCLITLFLSVALPSLAQLTAQLLTYLLDISSLLLAVCEKLPFRQLTFGASPMYVTILYVVCITAIFIAWEGRVWRKWLVHCIFMLVLLCSLHYVSPFFRGHGTVTFLDVGQGDCIIIQLPYSKATYVIDTGGNISLPKESWQIRKREYSIGTDVLLPYLRSQGIRRIDKLILTHGDQDHIGAAKDILKAVSVKEVIVGKKRLYGELEEESKRLALKKGIAVRAVTAGDTWKSGAYQFTILAPAHEARNENDYSIVLYTEMGGKRWLFTGDLEANGEESLVKRYGSIPADILKVGHHGSKTSTTDTLIRAVQPTTAIISAGVQNRYGHPHQEVLQRLKENKISIWRTDQHGAIIFTFTAEGGTFQRNITYDDI</sequence>
<dbReference type="InterPro" id="IPR052159">
    <property type="entry name" value="Competence_DNA_uptake"/>
</dbReference>
<feature type="transmembrane region" description="Helical" evidence="6">
    <location>
        <begin position="470"/>
        <end position="488"/>
    </location>
</feature>
<reference evidence="8 9" key="1">
    <citation type="submission" date="2023-04" db="EMBL/GenBank/DDBJ databases">
        <title>Ectobacillus antri isolated from activated sludge.</title>
        <authorList>
            <person name="Yan P."/>
            <person name="Liu X."/>
        </authorList>
    </citation>
    <scope>NUCLEOTIDE SEQUENCE [LARGE SCALE GENOMIC DNA]</scope>
    <source>
        <strain evidence="8 9">C18H</strain>
    </source>
</reference>
<dbReference type="NCBIfam" id="TIGR00360">
    <property type="entry name" value="ComEC_N-term"/>
    <property type="match status" value="1"/>
</dbReference>
<protein>
    <submittedName>
        <fullName evidence="8">DNA internalization-related competence protein ComEC/Rec2</fullName>
    </submittedName>
</protein>
<dbReference type="NCBIfam" id="TIGR00361">
    <property type="entry name" value="ComEC_Rec2"/>
    <property type="match status" value="1"/>
</dbReference>
<feature type="domain" description="Metallo-beta-lactamase" evidence="7">
    <location>
        <begin position="504"/>
        <end position="714"/>
    </location>
</feature>
<feature type="transmembrane region" description="Helical" evidence="6">
    <location>
        <begin position="286"/>
        <end position="311"/>
    </location>
</feature>
<dbReference type="InterPro" id="IPR004797">
    <property type="entry name" value="Competence_ComEC/Rec2"/>
</dbReference>
<evidence type="ECO:0000256" key="6">
    <source>
        <dbReference type="SAM" id="Phobius"/>
    </source>
</evidence>
<keyword evidence="4 6" id="KW-1133">Transmembrane helix</keyword>
<keyword evidence="9" id="KW-1185">Reference proteome</keyword>
<feature type="transmembrane region" description="Helical" evidence="6">
    <location>
        <begin position="349"/>
        <end position="369"/>
    </location>
</feature>
<feature type="transmembrane region" description="Helical" evidence="6">
    <location>
        <begin position="7"/>
        <end position="40"/>
    </location>
</feature>
<comment type="subcellular location">
    <subcellularLocation>
        <location evidence="1">Cell membrane</location>
        <topology evidence="1">Multi-pass membrane protein</topology>
    </subcellularLocation>
</comment>
<evidence type="ECO:0000256" key="1">
    <source>
        <dbReference type="ARBA" id="ARBA00004651"/>
    </source>
</evidence>